<keyword evidence="4 10" id="KW-0547">Nucleotide-binding</keyword>
<dbReference type="SUPFAM" id="SSF56059">
    <property type="entry name" value="Glutathione synthetase ATP-binding domain-like"/>
    <property type="match status" value="1"/>
</dbReference>
<dbReference type="InterPro" id="IPR011054">
    <property type="entry name" value="Rudment_hybrid_motif"/>
</dbReference>
<dbReference type="SMART" id="SM01210">
    <property type="entry name" value="GARS_C"/>
    <property type="match status" value="1"/>
</dbReference>
<gene>
    <name evidence="12" type="ORF">A3A34_02055</name>
</gene>
<dbReference type="EMBL" id="MFLU01000007">
    <property type="protein sequence ID" value="OGG75119.1"/>
    <property type="molecule type" value="Genomic_DNA"/>
</dbReference>
<evidence type="ECO:0000256" key="5">
    <source>
        <dbReference type="ARBA" id="ARBA00022755"/>
    </source>
</evidence>
<comment type="pathway">
    <text evidence="1">Purine metabolism; IMP biosynthesis via de novo pathway; N(1)-(5-phospho-D-ribosyl)glycinamide from 5-phospho-alpha-D-ribose 1-diphosphate: step 2/2.</text>
</comment>
<evidence type="ECO:0000313" key="13">
    <source>
        <dbReference type="Proteomes" id="UP000178587"/>
    </source>
</evidence>
<dbReference type="Pfam" id="PF02843">
    <property type="entry name" value="GARS_C"/>
    <property type="match status" value="1"/>
</dbReference>
<comment type="similarity">
    <text evidence="7">Belongs to the GARS family.</text>
</comment>
<name>A0A1F6ENA0_9BACT</name>
<evidence type="ECO:0000259" key="11">
    <source>
        <dbReference type="PROSITE" id="PS50975"/>
    </source>
</evidence>
<protein>
    <recommendedName>
        <fullName evidence="2">phosphoribosylamine--glycine ligase</fullName>
        <ecNumber evidence="2">6.3.4.13</ecNumber>
    </recommendedName>
    <alternativeName>
        <fullName evidence="8">Glycinamide ribonucleotide synthetase</fullName>
    </alternativeName>
    <alternativeName>
        <fullName evidence="9">Phosphoribosylglycinamide synthetase</fullName>
    </alternativeName>
</protein>
<proteinExistence type="inferred from homology"/>
<dbReference type="PANTHER" id="PTHR43472:SF1">
    <property type="entry name" value="PHOSPHORIBOSYLAMINE--GLYCINE LIGASE, CHLOROPLASTIC"/>
    <property type="match status" value="1"/>
</dbReference>
<dbReference type="Gene3D" id="3.30.470.20">
    <property type="entry name" value="ATP-grasp fold, B domain"/>
    <property type="match status" value="1"/>
</dbReference>
<evidence type="ECO:0000256" key="2">
    <source>
        <dbReference type="ARBA" id="ARBA00013255"/>
    </source>
</evidence>
<dbReference type="PROSITE" id="PS50975">
    <property type="entry name" value="ATP_GRASP"/>
    <property type="match status" value="1"/>
</dbReference>
<dbReference type="InterPro" id="IPR020561">
    <property type="entry name" value="PRibGlycinamid_synth_ATP-grasp"/>
</dbReference>
<dbReference type="GO" id="GO:0004637">
    <property type="term" value="F:phosphoribosylamine-glycine ligase activity"/>
    <property type="evidence" value="ECO:0007669"/>
    <property type="project" value="UniProtKB-EC"/>
</dbReference>
<evidence type="ECO:0000256" key="4">
    <source>
        <dbReference type="ARBA" id="ARBA00022741"/>
    </source>
</evidence>
<dbReference type="InterPro" id="IPR020560">
    <property type="entry name" value="PRibGlycinamide_synth_C-dom"/>
</dbReference>
<evidence type="ECO:0000256" key="7">
    <source>
        <dbReference type="ARBA" id="ARBA00038345"/>
    </source>
</evidence>
<organism evidence="12 13">
    <name type="scientific">Candidatus Kaiserbacteria bacterium RIFCSPLOWO2_01_FULL_50_24</name>
    <dbReference type="NCBI Taxonomy" id="1798507"/>
    <lineage>
        <taxon>Bacteria</taxon>
        <taxon>Candidatus Kaiseribacteriota</taxon>
    </lineage>
</organism>
<keyword evidence="3" id="KW-0436">Ligase</keyword>
<evidence type="ECO:0000256" key="1">
    <source>
        <dbReference type="ARBA" id="ARBA00005174"/>
    </source>
</evidence>
<dbReference type="InterPro" id="IPR011761">
    <property type="entry name" value="ATP-grasp"/>
</dbReference>
<dbReference type="InterPro" id="IPR037123">
    <property type="entry name" value="PRibGlycinamide_synth_C_sf"/>
</dbReference>
<evidence type="ECO:0000256" key="6">
    <source>
        <dbReference type="ARBA" id="ARBA00022840"/>
    </source>
</evidence>
<dbReference type="GO" id="GO:0006189">
    <property type="term" value="P:'de novo' IMP biosynthetic process"/>
    <property type="evidence" value="ECO:0007669"/>
    <property type="project" value="UniProtKB-UniPathway"/>
</dbReference>
<evidence type="ECO:0000256" key="3">
    <source>
        <dbReference type="ARBA" id="ARBA00022598"/>
    </source>
</evidence>
<dbReference type="GO" id="GO:0005524">
    <property type="term" value="F:ATP binding"/>
    <property type="evidence" value="ECO:0007669"/>
    <property type="project" value="UniProtKB-UniRule"/>
</dbReference>
<dbReference type="EC" id="6.3.4.13" evidence="2"/>
<feature type="domain" description="ATP-grasp" evidence="11">
    <location>
        <begin position="101"/>
        <end position="304"/>
    </location>
</feature>
<evidence type="ECO:0000256" key="8">
    <source>
        <dbReference type="ARBA" id="ARBA00042242"/>
    </source>
</evidence>
<dbReference type="UniPathway" id="UPA00074">
    <property type="reaction ID" value="UER00125"/>
</dbReference>
<dbReference type="STRING" id="1798507.A3A34_02055"/>
<evidence type="ECO:0000256" key="10">
    <source>
        <dbReference type="PROSITE-ProRule" id="PRU00409"/>
    </source>
</evidence>
<keyword evidence="5" id="KW-0658">Purine biosynthesis</keyword>
<dbReference type="SUPFAM" id="SSF51246">
    <property type="entry name" value="Rudiment single hybrid motif"/>
    <property type="match status" value="1"/>
</dbReference>
<dbReference type="GO" id="GO:0009113">
    <property type="term" value="P:purine nucleobase biosynthetic process"/>
    <property type="evidence" value="ECO:0007669"/>
    <property type="project" value="InterPro"/>
</dbReference>
<dbReference type="GO" id="GO:0046872">
    <property type="term" value="F:metal ion binding"/>
    <property type="evidence" value="ECO:0007669"/>
    <property type="project" value="InterPro"/>
</dbReference>
<accession>A0A1F6ENA0</accession>
<dbReference type="InterPro" id="IPR000115">
    <property type="entry name" value="PRibGlycinamide_synth"/>
</dbReference>
<dbReference type="Gene3D" id="3.90.600.10">
    <property type="entry name" value="Phosphoribosylglycinamide synthetase, C-terminal domain"/>
    <property type="match status" value="1"/>
</dbReference>
<evidence type="ECO:0000313" key="12">
    <source>
        <dbReference type="EMBL" id="OGG75119.1"/>
    </source>
</evidence>
<keyword evidence="6 10" id="KW-0067">ATP-binding</keyword>
<dbReference type="PANTHER" id="PTHR43472">
    <property type="entry name" value="PHOSPHORIBOSYLAMINE--GLYCINE LIGASE"/>
    <property type="match status" value="1"/>
</dbReference>
<sequence length="430" mass="49215">MNAKNFLFVSKDSLSGDLAVHLLKEGHNVKFYFEDKNSKDVYDGFVDKVDNWKKYQRWADVVIFDDENFGSYADRLRKKKKLVIGGSKYTDKLEINRNFGQKELKKNGVKIAPMWNFSTYDKAINFVRENPGRYVFKPSGNNQSGDKRLVLISQREDGSDLVEFLTQNKKVLEKKNKKFVLQKFIEGVEIAVGAFFNGDDFIYPINVNFEHKNLFAKNLGPMTGEMGTLMFWSKVNKIFRSTLAKMKPDLKKSKYIGYIDLNCIVNEDGIFPLEFTSRFGYPTIQIQLAGILDEAGEWLLKLAMGNKFRLSTKKGFQVGVVVATPPLLSEGEDAEIVKIFRDISIRFKNGKESKNVHVGDIKRDADGIWRIAGASGWCLIVTGVGHTVHRARAKAYKEIRNIKIPSMFYRNDIGLRWSADSKKLRSWGYL</sequence>
<comment type="caution">
    <text evidence="12">The sequence shown here is derived from an EMBL/GenBank/DDBJ whole genome shotgun (WGS) entry which is preliminary data.</text>
</comment>
<dbReference type="AlphaFoldDB" id="A0A1F6ENA0"/>
<evidence type="ECO:0000256" key="9">
    <source>
        <dbReference type="ARBA" id="ARBA00042864"/>
    </source>
</evidence>
<reference evidence="12 13" key="1">
    <citation type="journal article" date="2016" name="Nat. Commun.">
        <title>Thousands of microbial genomes shed light on interconnected biogeochemical processes in an aquifer system.</title>
        <authorList>
            <person name="Anantharaman K."/>
            <person name="Brown C.T."/>
            <person name="Hug L.A."/>
            <person name="Sharon I."/>
            <person name="Castelle C.J."/>
            <person name="Probst A.J."/>
            <person name="Thomas B.C."/>
            <person name="Singh A."/>
            <person name="Wilkins M.J."/>
            <person name="Karaoz U."/>
            <person name="Brodie E.L."/>
            <person name="Williams K.H."/>
            <person name="Hubbard S.S."/>
            <person name="Banfield J.F."/>
        </authorList>
    </citation>
    <scope>NUCLEOTIDE SEQUENCE [LARGE SCALE GENOMIC DNA]</scope>
</reference>
<dbReference type="SMART" id="SM01209">
    <property type="entry name" value="GARS_A"/>
    <property type="match status" value="1"/>
</dbReference>
<dbReference type="Pfam" id="PF01071">
    <property type="entry name" value="GARS_A"/>
    <property type="match status" value="1"/>
</dbReference>
<dbReference type="Proteomes" id="UP000178587">
    <property type="component" value="Unassembled WGS sequence"/>
</dbReference>